<evidence type="ECO:0000313" key="5">
    <source>
        <dbReference type="EMBL" id="GAA0227651.1"/>
    </source>
</evidence>
<evidence type="ECO:0000259" key="4">
    <source>
        <dbReference type="Pfam" id="PF07859"/>
    </source>
</evidence>
<name>A0ABN0TQI6_9ACTN</name>
<dbReference type="PANTHER" id="PTHR48081">
    <property type="entry name" value="AB HYDROLASE SUPERFAMILY PROTEIN C4A8.06C"/>
    <property type="match status" value="1"/>
</dbReference>
<sequence length="307" mass="32104">MPVDPSIESLLALINSPGMPGLAAGTPDEARRNFRAFTVDVRNPSTLVPVASISDVTVGALPGRVYRPDGDGPVPTVVFFHGGGFVLGDLDTHDDHARWICREVGAVVLSVGYRLAPESPWPGPVEDALSAVRWASEHIDSLGGDASRIAVAGDSAGGNLAAVVAQDCRDAGGPAIAAQLLIYPATDFVEEYPSMAENAEGYFLTGTDMAWFTTNYVPPTADVSDPRLSPLRGRLEGLPPAVVVTAEFDPLRDAGEAYAAALSAAGVPTRAHRFDGLIHGFFAMTVASPAAEKALRESCASLRELLG</sequence>
<dbReference type="PROSITE" id="PS01173">
    <property type="entry name" value="LIPASE_GDXG_HIS"/>
    <property type="match status" value="1"/>
</dbReference>
<proteinExistence type="inferred from homology"/>
<dbReference type="InterPro" id="IPR029058">
    <property type="entry name" value="AB_hydrolase_fold"/>
</dbReference>
<dbReference type="InterPro" id="IPR050300">
    <property type="entry name" value="GDXG_lipolytic_enzyme"/>
</dbReference>
<dbReference type="SUPFAM" id="SSF53474">
    <property type="entry name" value="alpha/beta-Hydrolases"/>
    <property type="match status" value="1"/>
</dbReference>
<dbReference type="RefSeq" id="WP_344647661.1">
    <property type="nucleotide sequence ID" value="NZ_BAAAGX010000006.1"/>
</dbReference>
<dbReference type="GO" id="GO:0016787">
    <property type="term" value="F:hydrolase activity"/>
    <property type="evidence" value="ECO:0007669"/>
    <property type="project" value="UniProtKB-KW"/>
</dbReference>
<dbReference type="Proteomes" id="UP001500967">
    <property type="component" value="Unassembled WGS sequence"/>
</dbReference>
<dbReference type="InterPro" id="IPR002168">
    <property type="entry name" value="Lipase_GDXG_HIS_AS"/>
</dbReference>
<dbReference type="InterPro" id="IPR013094">
    <property type="entry name" value="AB_hydrolase_3"/>
</dbReference>
<evidence type="ECO:0000256" key="2">
    <source>
        <dbReference type="ARBA" id="ARBA00022801"/>
    </source>
</evidence>
<feature type="active site" evidence="3">
    <location>
        <position position="155"/>
    </location>
</feature>
<evidence type="ECO:0000313" key="6">
    <source>
        <dbReference type="Proteomes" id="UP001500967"/>
    </source>
</evidence>
<organism evidence="5 6">
    <name type="scientific">Cryptosporangium japonicum</name>
    <dbReference type="NCBI Taxonomy" id="80872"/>
    <lineage>
        <taxon>Bacteria</taxon>
        <taxon>Bacillati</taxon>
        <taxon>Actinomycetota</taxon>
        <taxon>Actinomycetes</taxon>
        <taxon>Cryptosporangiales</taxon>
        <taxon>Cryptosporangiaceae</taxon>
        <taxon>Cryptosporangium</taxon>
    </lineage>
</organism>
<dbReference type="EMBL" id="BAAAGX010000006">
    <property type="protein sequence ID" value="GAA0227651.1"/>
    <property type="molecule type" value="Genomic_DNA"/>
</dbReference>
<comment type="similarity">
    <text evidence="1">Belongs to the 'GDXG' lipolytic enzyme family.</text>
</comment>
<gene>
    <name evidence="5" type="ORF">GCM10009539_11360</name>
</gene>
<dbReference type="Pfam" id="PF07859">
    <property type="entry name" value="Abhydrolase_3"/>
    <property type="match status" value="1"/>
</dbReference>
<evidence type="ECO:0000256" key="3">
    <source>
        <dbReference type="PROSITE-ProRule" id="PRU10038"/>
    </source>
</evidence>
<dbReference type="PROSITE" id="PS01174">
    <property type="entry name" value="LIPASE_GDXG_SER"/>
    <property type="match status" value="1"/>
</dbReference>
<evidence type="ECO:0000256" key="1">
    <source>
        <dbReference type="ARBA" id="ARBA00010515"/>
    </source>
</evidence>
<dbReference type="InterPro" id="IPR033140">
    <property type="entry name" value="Lipase_GDXG_put_SER_AS"/>
</dbReference>
<protein>
    <submittedName>
        <fullName evidence="5">Alpha/beta hydrolase</fullName>
    </submittedName>
</protein>
<comment type="caution">
    <text evidence="5">The sequence shown here is derived from an EMBL/GenBank/DDBJ whole genome shotgun (WGS) entry which is preliminary data.</text>
</comment>
<keyword evidence="6" id="KW-1185">Reference proteome</keyword>
<dbReference type="PANTHER" id="PTHR48081:SF8">
    <property type="entry name" value="ALPHA_BETA HYDROLASE FOLD-3 DOMAIN-CONTAINING PROTEIN-RELATED"/>
    <property type="match status" value="1"/>
</dbReference>
<feature type="domain" description="Alpha/beta hydrolase fold-3" evidence="4">
    <location>
        <begin position="77"/>
        <end position="282"/>
    </location>
</feature>
<accession>A0ABN0TQI6</accession>
<reference evidence="5 6" key="1">
    <citation type="journal article" date="2019" name="Int. J. Syst. Evol. Microbiol.">
        <title>The Global Catalogue of Microorganisms (GCM) 10K type strain sequencing project: providing services to taxonomists for standard genome sequencing and annotation.</title>
        <authorList>
            <consortium name="The Broad Institute Genomics Platform"/>
            <consortium name="The Broad Institute Genome Sequencing Center for Infectious Disease"/>
            <person name="Wu L."/>
            <person name="Ma J."/>
        </authorList>
    </citation>
    <scope>NUCLEOTIDE SEQUENCE [LARGE SCALE GENOMIC DNA]</scope>
    <source>
        <strain evidence="5 6">JCM 10425</strain>
    </source>
</reference>
<dbReference type="Gene3D" id="3.40.50.1820">
    <property type="entry name" value="alpha/beta hydrolase"/>
    <property type="match status" value="1"/>
</dbReference>
<keyword evidence="2 5" id="KW-0378">Hydrolase</keyword>